<proteinExistence type="predicted"/>
<dbReference type="Proteomes" id="UP000268684">
    <property type="component" value="Chromosome I"/>
</dbReference>
<dbReference type="AlphaFoldDB" id="A0AAJ5T575"/>
<protein>
    <recommendedName>
        <fullName evidence="5">DUF4148 domain-containing protein</fullName>
    </recommendedName>
</protein>
<accession>A0AAJ5T575</accession>
<organism evidence="3 4">
    <name type="scientific">Burkholderia stabilis</name>
    <dbReference type="NCBI Taxonomy" id="95485"/>
    <lineage>
        <taxon>Bacteria</taxon>
        <taxon>Pseudomonadati</taxon>
        <taxon>Pseudomonadota</taxon>
        <taxon>Betaproteobacteria</taxon>
        <taxon>Burkholderiales</taxon>
        <taxon>Burkholderiaceae</taxon>
        <taxon>Burkholderia</taxon>
        <taxon>Burkholderia cepacia complex</taxon>
    </lineage>
</organism>
<feature type="region of interest" description="Disordered" evidence="1">
    <location>
        <begin position="27"/>
        <end position="59"/>
    </location>
</feature>
<feature type="chain" id="PRO_5042566439" description="DUF4148 domain-containing protein" evidence="2">
    <location>
        <begin position="21"/>
        <end position="114"/>
    </location>
</feature>
<sequence>MIRTIAALVSLSAIALDANATEPDITSATATAPPRFVSPGIANVTGAAKPRPQSASPDDRCKELTAGIDATIHTPDRGQKVVRGIGPDGQPRNELRAYDKRADLEAAQRQLGCR</sequence>
<dbReference type="EMBL" id="LR025742">
    <property type="protein sequence ID" value="VBB13108.1"/>
    <property type="molecule type" value="Genomic_DNA"/>
</dbReference>
<gene>
    <name evidence="3" type="ORF">BSTAB16_3282</name>
</gene>
<evidence type="ECO:0000313" key="3">
    <source>
        <dbReference type="EMBL" id="VBB13108.1"/>
    </source>
</evidence>
<feature type="region of interest" description="Disordered" evidence="1">
    <location>
        <begin position="78"/>
        <end position="114"/>
    </location>
</feature>
<evidence type="ECO:0000256" key="2">
    <source>
        <dbReference type="SAM" id="SignalP"/>
    </source>
</evidence>
<evidence type="ECO:0008006" key="5">
    <source>
        <dbReference type="Google" id="ProtNLM"/>
    </source>
</evidence>
<name>A0AAJ5T575_9BURK</name>
<feature type="signal peptide" evidence="2">
    <location>
        <begin position="1"/>
        <end position="20"/>
    </location>
</feature>
<keyword evidence="2" id="KW-0732">Signal</keyword>
<reference evidence="3 4" key="1">
    <citation type="submission" date="2017-11" db="EMBL/GenBank/DDBJ databases">
        <authorList>
            <person name="Seth-Smith MB H."/>
        </authorList>
    </citation>
    <scope>NUCLEOTIDE SEQUENCE [LARGE SCALE GENOMIC DNA]</scope>
    <source>
        <strain evidence="3">E</strain>
    </source>
</reference>
<feature type="compositionally biased region" description="Basic and acidic residues" evidence="1">
    <location>
        <begin position="91"/>
        <end position="106"/>
    </location>
</feature>
<keyword evidence="4" id="KW-1185">Reference proteome</keyword>
<evidence type="ECO:0000313" key="4">
    <source>
        <dbReference type="Proteomes" id="UP000268684"/>
    </source>
</evidence>
<evidence type="ECO:0000256" key="1">
    <source>
        <dbReference type="SAM" id="MobiDB-lite"/>
    </source>
</evidence>